<dbReference type="EMBL" id="BAAFGK010000004">
    <property type="protein sequence ID" value="GAB0057274.1"/>
    <property type="molecule type" value="Genomic_DNA"/>
</dbReference>
<dbReference type="PROSITE" id="PS00198">
    <property type="entry name" value="4FE4S_FER_1"/>
    <property type="match status" value="1"/>
</dbReference>
<evidence type="ECO:0000259" key="5">
    <source>
        <dbReference type="PROSITE" id="PS51379"/>
    </source>
</evidence>
<keyword evidence="3" id="KW-0408">Iron</keyword>
<feature type="domain" description="4Fe-4S ferredoxin-type" evidence="5">
    <location>
        <begin position="94"/>
        <end position="126"/>
    </location>
</feature>
<keyword evidence="2" id="KW-0479">Metal-binding</keyword>
<feature type="domain" description="4Fe-4S ferredoxin-type" evidence="5">
    <location>
        <begin position="44"/>
        <end position="75"/>
    </location>
</feature>
<dbReference type="PANTHER" id="PTHR43177:SF3">
    <property type="entry name" value="PROTEIN NRFC HOMOLOG"/>
    <property type="match status" value="1"/>
</dbReference>
<gene>
    <name evidence="6" type="primary">dsrO</name>
    <name evidence="6" type="ORF">SIID45300_01598</name>
</gene>
<evidence type="ECO:0000256" key="3">
    <source>
        <dbReference type="ARBA" id="ARBA00023004"/>
    </source>
</evidence>
<dbReference type="NCBIfam" id="NF045797">
    <property type="entry name" value="DsrO"/>
    <property type="match status" value="1"/>
</dbReference>
<dbReference type="InterPro" id="IPR017900">
    <property type="entry name" value="4Fe4S_Fe_S_CS"/>
</dbReference>
<organism evidence="6 7">
    <name type="scientific">Candidatus Magnetaquiglobus chichijimensis</name>
    <dbReference type="NCBI Taxonomy" id="3141448"/>
    <lineage>
        <taxon>Bacteria</taxon>
        <taxon>Pseudomonadati</taxon>
        <taxon>Pseudomonadota</taxon>
        <taxon>Magnetococcia</taxon>
        <taxon>Magnetococcales</taxon>
        <taxon>Candidatus Magnetaquicoccaceae</taxon>
        <taxon>Candidatus Magnetaquiglobus</taxon>
    </lineage>
</organism>
<dbReference type="SUPFAM" id="SSF54862">
    <property type="entry name" value="4Fe-4S ferredoxins"/>
    <property type="match status" value="1"/>
</dbReference>
<accession>A0ABQ0C8Q3</accession>
<keyword evidence="4" id="KW-0411">Iron-sulfur</keyword>
<reference evidence="6 7" key="2">
    <citation type="submission" date="2024-09" db="EMBL/GenBank/DDBJ databases">
        <title>Draft genome sequence of Candidatus Magnetaquicoccaceae bacterium FCR-1.</title>
        <authorList>
            <person name="Shimoshige H."/>
            <person name="Shimamura S."/>
            <person name="Taoka A."/>
            <person name="Kobayashi H."/>
            <person name="Maekawa T."/>
        </authorList>
    </citation>
    <scope>NUCLEOTIDE SEQUENCE [LARGE SCALE GENOMIC DNA]</scope>
    <source>
        <strain evidence="6 7">FCR-1</strain>
    </source>
</reference>
<dbReference type="PROSITE" id="PS51318">
    <property type="entry name" value="TAT"/>
    <property type="match status" value="1"/>
</dbReference>
<keyword evidence="1" id="KW-0004">4Fe-4S</keyword>
<feature type="domain" description="4Fe-4S ferredoxin-type" evidence="5">
    <location>
        <begin position="127"/>
        <end position="156"/>
    </location>
</feature>
<sequence length="245" mass="26630">MTMDRRSVLGLGGAIAAGVALAPGLHLIAAPAAPTPASGTGKRWAMLIDTTRCTSDCTACTKACRAENNVPLFGDPQRDIHWIRKVELKDQSLRKPTVSLPVLCNHCENPPCVHVCPTEASFVRHDGLVLIDKHRCIGCRYCIIACPYKARSLVFHKTRPPKDANPNVPIRAAGVVEKCTFCAHRIDEGKLPACVEACAKADKGAMIFGDINDPNSEISQRLLKEKSQTIRPDLGLKPHVHYQGI</sequence>
<proteinExistence type="predicted"/>
<keyword evidence="7" id="KW-1185">Reference proteome</keyword>
<comment type="caution">
    <text evidence="6">The sequence shown here is derived from an EMBL/GenBank/DDBJ whole genome shotgun (WGS) entry which is preliminary data.</text>
</comment>
<dbReference type="InterPro" id="IPR050954">
    <property type="entry name" value="ET_IronSulfur_Cluster-Binding"/>
</dbReference>
<dbReference type="PANTHER" id="PTHR43177">
    <property type="entry name" value="PROTEIN NRFC"/>
    <property type="match status" value="1"/>
</dbReference>
<protein>
    <submittedName>
        <fullName evidence="6">[DsrC]-trisulfide reductase subunit O</fullName>
    </submittedName>
</protein>
<evidence type="ECO:0000256" key="4">
    <source>
        <dbReference type="ARBA" id="ARBA00023014"/>
    </source>
</evidence>
<evidence type="ECO:0000256" key="1">
    <source>
        <dbReference type="ARBA" id="ARBA00022485"/>
    </source>
</evidence>
<dbReference type="Pfam" id="PF13247">
    <property type="entry name" value="Fer4_11"/>
    <property type="match status" value="2"/>
</dbReference>
<name>A0ABQ0C8Q3_9PROT</name>
<dbReference type="CDD" id="cd10551">
    <property type="entry name" value="PsrB"/>
    <property type="match status" value="1"/>
</dbReference>
<evidence type="ECO:0000256" key="2">
    <source>
        <dbReference type="ARBA" id="ARBA00022723"/>
    </source>
</evidence>
<reference evidence="6 7" key="1">
    <citation type="submission" date="2024-05" db="EMBL/GenBank/DDBJ databases">
        <authorList>
            <consortium name="Candidatus Magnetaquicoccaceae bacterium FCR-1 genome sequencing consortium"/>
            <person name="Shimoshige H."/>
            <person name="Shimamura S."/>
            <person name="Taoka A."/>
            <person name="Kobayashi H."/>
            <person name="Maekawa T."/>
        </authorList>
    </citation>
    <scope>NUCLEOTIDE SEQUENCE [LARGE SCALE GENOMIC DNA]</scope>
    <source>
        <strain evidence="6 7">FCR-1</strain>
    </source>
</reference>
<dbReference type="InterPro" id="IPR017896">
    <property type="entry name" value="4Fe4S_Fe-S-bd"/>
</dbReference>
<dbReference type="Gene3D" id="3.30.70.20">
    <property type="match status" value="2"/>
</dbReference>
<dbReference type="Proteomes" id="UP001628193">
    <property type="component" value="Unassembled WGS sequence"/>
</dbReference>
<dbReference type="PROSITE" id="PS51379">
    <property type="entry name" value="4FE4S_FER_2"/>
    <property type="match status" value="3"/>
</dbReference>
<evidence type="ECO:0000313" key="7">
    <source>
        <dbReference type="Proteomes" id="UP001628193"/>
    </source>
</evidence>
<dbReference type="InterPro" id="IPR006311">
    <property type="entry name" value="TAT_signal"/>
</dbReference>
<dbReference type="InterPro" id="IPR054822">
    <property type="entry name" value="DsrO-like"/>
</dbReference>
<dbReference type="RefSeq" id="WP_420904973.1">
    <property type="nucleotide sequence ID" value="NZ_BAAFGK010000004.1"/>
</dbReference>
<evidence type="ECO:0000313" key="6">
    <source>
        <dbReference type="EMBL" id="GAB0057274.1"/>
    </source>
</evidence>